<reference evidence="9" key="1">
    <citation type="submission" date="2020-05" db="EMBL/GenBank/DDBJ databases">
        <authorList>
            <person name="Chiriac C."/>
            <person name="Salcher M."/>
            <person name="Ghai R."/>
            <person name="Kavagutti S V."/>
        </authorList>
    </citation>
    <scope>NUCLEOTIDE SEQUENCE</scope>
</reference>
<organism evidence="9">
    <name type="scientific">freshwater metagenome</name>
    <dbReference type="NCBI Taxonomy" id="449393"/>
    <lineage>
        <taxon>unclassified sequences</taxon>
        <taxon>metagenomes</taxon>
        <taxon>ecological metagenomes</taxon>
    </lineage>
</organism>
<dbReference type="PROSITE" id="PS50850">
    <property type="entry name" value="MFS"/>
    <property type="match status" value="1"/>
</dbReference>
<feature type="transmembrane region" description="Helical" evidence="7">
    <location>
        <begin position="58"/>
        <end position="77"/>
    </location>
</feature>
<dbReference type="EMBL" id="CAFBRD010000135">
    <property type="protein sequence ID" value="CAB5078593.1"/>
    <property type="molecule type" value="Genomic_DNA"/>
</dbReference>
<evidence type="ECO:0000256" key="6">
    <source>
        <dbReference type="ARBA" id="ARBA00023136"/>
    </source>
</evidence>
<feature type="transmembrane region" description="Helical" evidence="7">
    <location>
        <begin position="367"/>
        <end position="392"/>
    </location>
</feature>
<name>A0A6J5YZ88_9ZZZZ</name>
<feature type="transmembrane region" description="Helical" evidence="7">
    <location>
        <begin position="342"/>
        <end position="361"/>
    </location>
</feature>
<evidence type="ECO:0000256" key="4">
    <source>
        <dbReference type="ARBA" id="ARBA00022692"/>
    </source>
</evidence>
<dbReference type="EMBL" id="CAFBNJ010000130">
    <property type="protein sequence ID" value="CAB4964608.1"/>
    <property type="molecule type" value="Genomic_DNA"/>
</dbReference>
<comment type="subcellular location">
    <subcellularLocation>
        <location evidence="1">Cell membrane</location>
        <topology evidence="1">Multi-pass membrane protein</topology>
    </subcellularLocation>
</comment>
<dbReference type="NCBIfam" id="TIGR00711">
    <property type="entry name" value="efflux_EmrB"/>
    <property type="match status" value="1"/>
</dbReference>
<dbReference type="InterPro" id="IPR020846">
    <property type="entry name" value="MFS_dom"/>
</dbReference>
<dbReference type="InterPro" id="IPR011701">
    <property type="entry name" value="MFS"/>
</dbReference>
<dbReference type="CDD" id="cd17502">
    <property type="entry name" value="MFS_Azr1_MDR_like"/>
    <property type="match status" value="1"/>
</dbReference>
<feature type="transmembrane region" description="Helical" evidence="7">
    <location>
        <begin position="89"/>
        <end position="108"/>
    </location>
</feature>
<dbReference type="EMBL" id="CAESAL010000011">
    <property type="protein sequence ID" value="CAB4334726.1"/>
    <property type="molecule type" value="Genomic_DNA"/>
</dbReference>
<sequence length="520" mass="54296">MTTSGSATASGVTIHLSRNRLLVIFFGILLGATLSGLDGAIVATAAPTILSELGSVSLLPWLTTSYLLAQVTTMAVYGKLGDIFGRRRVFIIAVVTFMIGSMLCGLAQSMPMLIATRVLQGIGAGGITALAMALIADVMPADKLGRYLGYTGVVFAVTAILGPWAGGFFTDNFSWRWAFFVNIPSGILCLITLMFVPKSTNRVAHRIDVRGALLIAGAAASLLLAIGGTGGHVRFLSVRTIGLACLSVVLVLLFVLHERRTPEPILALRVISGRVKALALSANLITGMAFGTAIVYPPLFFEAVRGINATQAGLLLAPFAVTSGLCTIIAGQITDRRGGHVVVPFVGLVISCVGMILLSSIHASTSAAFVVGSAMLVGMGIGFVMQTLLYVIQRFTEAPDIGMATSTIMLSRLLGNALGVAIVGTIFTNTLVSGVQKRLPDFPLDSIQGAPHKIAALSDGVREQIQEAFAHALSNGFTAMVPVMVIGAIVVGCIPAKRVRDRLRSTTAEIPLAEGTAHAL</sequence>
<protein>
    <submittedName>
        <fullName evidence="9">Unannotated protein</fullName>
    </submittedName>
</protein>
<keyword evidence="5 7" id="KW-1133">Transmembrane helix</keyword>
<accession>A0A6J5YZ88</accession>
<evidence type="ECO:0000256" key="3">
    <source>
        <dbReference type="ARBA" id="ARBA00022475"/>
    </source>
</evidence>
<evidence type="ECO:0000313" key="10">
    <source>
        <dbReference type="EMBL" id="CAB4600325.1"/>
    </source>
</evidence>
<proteinExistence type="predicted"/>
<dbReference type="Pfam" id="PF07690">
    <property type="entry name" value="MFS_1"/>
    <property type="match status" value="1"/>
</dbReference>
<dbReference type="GO" id="GO:0005886">
    <property type="term" value="C:plasma membrane"/>
    <property type="evidence" value="ECO:0007669"/>
    <property type="project" value="UniProtKB-SubCell"/>
</dbReference>
<dbReference type="InterPro" id="IPR036259">
    <property type="entry name" value="MFS_trans_sf"/>
</dbReference>
<evidence type="ECO:0000313" key="14">
    <source>
        <dbReference type="EMBL" id="CAB5078593.1"/>
    </source>
</evidence>
<dbReference type="Gene3D" id="1.20.1250.20">
    <property type="entry name" value="MFS general substrate transporter like domains"/>
    <property type="match status" value="1"/>
</dbReference>
<dbReference type="EMBL" id="CAEZXY010000109">
    <property type="protein sequence ID" value="CAB4721233.1"/>
    <property type="molecule type" value="Genomic_DNA"/>
</dbReference>
<feature type="transmembrane region" description="Helical" evidence="7">
    <location>
        <begin position="277"/>
        <end position="300"/>
    </location>
</feature>
<evidence type="ECO:0000313" key="11">
    <source>
        <dbReference type="EMBL" id="CAB4721233.1"/>
    </source>
</evidence>
<dbReference type="PANTHER" id="PTHR23501">
    <property type="entry name" value="MAJOR FACILITATOR SUPERFAMILY"/>
    <property type="match status" value="1"/>
</dbReference>
<feature type="transmembrane region" description="Helical" evidence="7">
    <location>
        <begin position="114"/>
        <end position="135"/>
    </location>
</feature>
<feature type="transmembrane region" description="Helical" evidence="7">
    <location>
        <begin position="312"/>
        <end position="330"/>
    </location>
</feature>
<dbReference type="InterPro" id="IPR004638">
    <property type="entry name" value="EmrB-like"/>
</dbReference>
<keyword evidence="4 7" id="KW-0812">Transmembrane</keyword>
<feature type="transmembrane region" description="Helical" evidence="7">
    <location>
        <begin position="413"/>
        <end position="432"/>
    </location>
</feature>
<feature type="transmembrane region" description="Helical" evidence="7">
    <location>
        <begin position="21"/>
        <end position="46"/>
    </location>
</feature>
<keyword evidence="2" id="KW-0813">Transport</keyword>
<feature type="transmembrane region" description="Helical" evidence="7">
    <location>
        <begin position="477"/>
        <end position="496"/>
    </location>
</feature>
<evidence type="ECO:0000259" key="8">
    <source>
        <dbReference type="PROSITE" id="PS50850"/>
    </source>
</evidence>
<evidence type="ECO:0000313" key="9">
    <source>
        <dbReference type="EMBL" id="CAB4334726.1"/>
    </source>
</evidence>
<feature type="transmembrane region" description="Helical" evidence="7">
    <location>
        <begin position="236"/>
        <end position="256"/>
    </location>
</feature>
<keyword evidence="6 7" id="KW-0472">Membrane</keyword>
<dbReference type="Gene3D" id="1.20.1720.10">
    <property type="entry name" value="Multidrug resistance protein D"/>
    <property type="match status" value="1"/>
</dbReference>
<evidence type="ECO:0000256" key="5">
    <source>
        <dbReference type="ARBA" id="ARBA00022989"/>
    </source>
</evidence>
<dbReference type="FunFam" id="1.20.1720.10:FF:000004">
    <property type="entry name" value="EmrB/QacA family drug resistance transporter"/>
    <property type="match status" value="1"/>
</dbReference>
<dbReference type="AlphaFoldDB" id="A0A6J5YZ88"/>
<evidence type="ECO:0000256" key="1">
    <source>
        <dbReference type="ARBA" id="ARBA00004651"/>
    </source>
</evidence>
<evidence type="ECO:0000313" key="13">
    <source>
        <dbReference type="EMBL" id="CAB4964608.1"/>
    </source>
</evidence>
<evidence type="ECO:0000313" key="12">
    <source>
        <dbReference type="EMBL" id="CAB4795810.1"/>
    </source>
</evidence>
<keyword evidence="3" id="KW-1003">Cell membrane</keyword>
<dbReference type="PANTHER" id="PTHR23501:SF197">
    <property type="entry name" value="COMD"/>
    <property type="match status" value="1"/>
</dbReference>
<feature type="transmembrane region" description="Helical" evidence="7">
    <location>
        <begin position="177"/>
        <end position="197"/>
    </location>
</feature>
<feature type="domain" description="Major facilitator superfamily (MFS) profile" evidence="8">
    <location>
        <begin position="24"/>
        <end position="499"/>
    </location>
</feature>
<evidence type="ECO:0000256" key="2">
    <source>
        <dbReference type="ARBA" id="ARBA00022448"/>
    </source>
</evidence>
<feature type="transmembrane region" description="Helical" evidence="7">
    <location>
        <begin position="209"/>
        <end position="230"/>
    </location>
</feature>
<feature type="transmembrane region" description="Helical" evidence="7">
    <location>
        <begin position="147"/>
        <end position="165"/>
    </location>
</feature>
<gene>
    <name evidence="10" type="ORF">UFOPK1762_01880</name>
    <name evidence="11" type="ORF">UFOPK2624_01720</name>
    <name evidence="12" type="ORF">UFOPK2969_01166</name>
    <name evidence="9" type="ORF">UFOPK3331_00485</name>
    <name evidence="13" type="ORF">UFOPK3785_01780</name>
    <name evidence="14" type="ORF">UFOPK4371_01746</name>
</gene>
<dbReference type="EMBL" id="CAEZTY010000119">
    <property type="protein sequence ID" value="CAB4600325.1"/>
    <property type="molecule type" value="Genomic_DNA"/>
</dbReference>
<evidence type="ECO:0000256" key="7">
    <source>
        <dbReference type="SAM" id="Phobius"/>
    </source>
</evidence>
<dbReference type="GO" id="GO:0022857">
    <property type="term" value="F:transmembrane transporter activity"/>
    <property type="evidence" value="ECO:0007669"/>
    <property type="project" value="InterPro"/>
</dbReference>
<dbReference type="EMBL" id="CAFAAD010000087">
    <property type="protein sequence ID" value="CAB4795810.1"/>
    <property type="molecule type" value="Genomic_DNA"/>
</dbReference>
<dbReference type="SUPFAM" id="SSF103473">
    <property type="entry name" value="MFS general substrate transporter"/>
    <property type="match status" value="1"/>
</dbReference>